<dbReference type="InParanoid" id="A0A0C3FYD3"/>
<sequence>MAHTPNTTPELAPFTFAYKVVHGAPIYLDVYPPSLPPDSRVANAANRNGNHDPAIVPALLYFHGGGLTVGNRKSWFPQWLQKRVTAAGYVFMSADYRLMPPATGHDIIDDIKDIFRFISGELNSKLSAAAADGTLARFGVDPNAIAVAGSSAGGQATYWSAMHVSPKPKAIVLLYAMGGDYLTPQYLTKKTVPFFRGREILDPADYSEYMYPFADSLEVISDSPLAYNPSSSPMPGFPANPRMLLSRLYLQLGVLVDYLTGEHGLSDILRKALASDKTDLAHSTGSDYYDAINDRLKQLIPERHHLLFPQFATISDWPPAYLVHGTLDTAVLVHESRYMHRRLEDVGVNVTLSVQEGKEHSFDYEPDAETVHGKELFDSVDEFLKEHLEKARTD</sequence>
<evidence type="ECO:0000256" key="1">
    <source>
        <dbReference type="ARBA" id="ARBA00022801"/>
    </source>
</evidence>
<dbReference type="STRING" id="765440.A0A0C3FYD3"/>
<dbReference type="GO" id="GO:0016787">
    <property type="term" value="F:hydrolase activity"/>
    <property type="evidence" value="ECO:0007669"/>
    <property type="project" value="UniProtKB-KW"/>
</dbReference>
<dbReference type="EMBL" id="KN832975">
    <property type="protein sequence ID" value="KIM89205.1"/>
    <property type="molecule type" value="Genomic_DNA"/>
</dbReference>
<dbReference type="InterPro" id="IPR050300">
    <property type="entry name" value="GDXG_lipolytic_enzyme"/>
</dbReference>
<keyword evidence="4" id="KW-1185">Reference proteome</keyword>
<dbReference type="PANTHER" id="PTHR48081:SF3">
    <property type="entry name" value="ALPHA_BETA HYDROLASE FOLD-3 DOMAIN-CONTAINING PROTEIN"/>
    <property type="match status" value="1"/>
</dbReference>
<organism evidence="3 4">
    <name type="scientific">Piloderma croceum (strain F 1598)</name>
    <dbReference type="NCBI Taxonomy" id="765440"/>
    <lineage>
        <taxon>Eukaryota</taxon>
        <taxon>Fungi</taxon>
        <taxon>Dikarya</taxon>
        <taxon>Basidiomycota</taxon>
        <taxon>Agaricomycotina</taxon>
        <taxon>Agaricomycetes</taxon>
        <taxon>Agaricomycetidae</taxon>
        <taxon>Atheliales</taxon>
        <taxon>Atheliaceae</taxon>
        <taxon>Piloderma</taxon>
    </lineage>
</organism>
<reference evidence="3 4" key="1">
    <citation type="submission" date="2014-04" db="EMBL/GenBank/DDBJ databases">
        <authorList>
            <consortium name="DOE Joint Genome Institute"/>
            <person name="Kuo A."/>
            <person name="Tarkka M."/>
            <person name="Buscot F."/>
            <person name="Kohler A."/>
            <person name="Nagy L.G."/>
            <person name="Floudas D."/>
            <person name="Copeland A."/>
            <person name="Barry K.W."/>
            <person name="Cichocki N."/>
            <person name="Veneault-Fourrey C."/>
            <person name="LaButti K."/>
            <person name="Lindquist E.A."/>
            <person name="Lipzen A."/>
            <person name="Lundell T."/>
            <person name="Morin E."/>
            <person name="Murat C."/>
            <person name="Sun H."/>
            <person name="Tunlid A."/>
            <person name="Henrissat B."/>
            <person name="Grigoriev I.V."/>
            <person name="Hibbett D.S."/>
            <person name="Martin F."/>
            <person name="Nordberg H.P."/>
            <person name="Cantor M.N."/>
            <person name="Hua S.X."/>
        </authorList>
    </citation>
    <scope>NUCLEOTIDE SEQUENCE [LARGE SCALE GENOMIC DNA]</scope>
    <source>
        <strain evidence="3 4">F 1598</strain>
    </source>
</reference>
<proteinExistence type="predicted"/>
<dbReference type="Gene3D" id="3.40.50.1820">
    <property type="entry name" value="alpha/beta hydrolase"/>
    <property type="match status" value="1"/>
</dbReference>
<evidence type="ECO:0000313" key="3">
    <source>
        <dbReference type="EMBL" id="KIM89205.1"/>
    </source>
</evidence>
<dbReference type="HOGENOM" id="CLU_012494_9_2_1"/>
<reference evidence="4" key="2">
    <citation type="submission" date="2015-01" db="EMBL/GenBank/DDBJ databases">
        <title>Evolutionary Origins and Diversification of the Mycorrhizal Mutualists.</title>
        <authorList>
            <consortium name="DOE Joint Genome Institute"/>
            <consortium name="Mycorrhizal Genomics Consortium"/>
            <person name="Kohler A."/>
            <person name="Kuo A."/>
            <person name="Nagy L.G."/>
            <person name="Floudas D."/>
            <person name="Copeland A."/>
            <person name="Barry K.W."/>
            <person name="Cichocki N."/>
            <person name="Veneault-Fourrey C."/>
            <person name="LaButti K."/>
            <person name="Lindquist E.A."/>
            <person name="Lipzen A."/>
            <person name="Lundell T."/>
            <person name="Morin E."/>
            <person name="Murat C."/>
            <person name="Riley R."/>
            <person name="Ohm R."/>
            <person name="Sun H."/>
            <person name="Tunlid A."/>
            <person name="Henrissat B."/>
            <person name="Grigoriev I.V."/>
            <person name="Hibbett D.S."/>
            <person name="Martin F."/>
        </authorList>
    </citation>
    <scope>NUCLEOTIDE SEQUENCE [LARGE SCALE GENOMIC DNA]</scope>
    <source>
        <strain evidence="4">F 1598</strain>
    </source>
</reference>
<dbReference type="InterPro" id="IPR029058">
    <property type="entry name" value="AB_hydrolase_fold"/>
</dbReference>
<dbReference type="AlphaFoldDB" id="A0A0C3FYD3"/>
<protein>
    <recommendedName>
        <fullName evidence="2">Alpha/beta hydrolase fold-3 domain-containing protein</fullName>
    </recommendedName>
</protein>
<keyword evidence="1" id="KW-0378">Hydrolase</keyword>
<evidence type="ECO:0000259" key="2">
    <source>
        <dbReference type="Pfam" id="PF07859"/>
    </source>
</evidence>
<dbReference type="SUPFAM" id="SSF53474">
    <property type="entry name" value="alpha/beta-Hydrolases"/>
    <property type="match status" value="1"/>
</dbReference>
<feature type="domain" description="Alpha/beta hydrolase fold-3" evidence="2">
    <location>
        <begin position="59"/>
        <end position="186"/>
    </location>
</feature>
<dbReference type="InterPro" id="IPR013094">
    <property type="entry name" value="AB_hydrolase_3"/>
</dbReference>
<evidence type="ECO:0000313" key="4">
    <source>
        <dbReference type="Proteomes" id="UP000054166"/>
    </source>
</evidence>
<dbReference type="PANTHER" id="PTHR48081">
    <property type="entry name" value="AB HYDROLASE SUPERFAMILY PROTEIN C4A8.06C"/>
    <property type="match status" value="1"/>
</dbReference>
<gene>
    <name evidence="3" type="ORF">PILCRDRAFT_61233</name>
</gene>
<accession>A0A0C3FYD3</accession>
<dbReference type="OrthoDB" id="19653at2759"/>
<dbReference type="Proteomes" id="UP000054166">
    <property type="component" value="Unassembled WGS sequence"/>
</dbReference>
<name>A0A0C3FYD3_PILCF</name>
<dbReference type="Pfam" id="PF07859">
    <property type="entry name" value="Abhydrolase_3"/>
    <property type="match status" value="1"/>
</dbReference>